<dbReference type="Pfam" id="PF02470">
    <property type="entry name" value="MlaD"/>
    <property type="match status" value="1"/>
</dbReference>
<evidence type="ECO:0000259" key="2">
    <source>
        <dbReference type="Pfam" id="PF02470"/>
    </source>
</evidence>
<evidence type="ECO:0000313" key="3">
    <source>
        <dbReference type="EMBL" id="QXM25175.1"/>
    </source>
</evidence>
<dbReference type="Proteomes" id="UP000694001">
    <property type="component" value="Chromosome"/>
</dbReference>
<dbReference type="RefSeq" id="WP_218286231.1">
    <property type="nucleotide sequence ID" value="NZ_CP076448.1"/>
</dbReference>
<dbReference type="KEGG" id="elio:KO353_02675"/>
<dbReference type="AlphaFoldDB" id="A0A975U2J8"/>
<dbReference type="InterPro" id="IPR052336">
    <property type="entry name" value="MlaD_Phospholipid_Transporter"/>
</dbReference>
<dbReference type="InterPro" id="IPR003399">
    <property type="entry name" value="Mce/MlaD"/>
</dbReference>
<dbReference type="PANTHER" id="PTHR33371">
    <property type="entry name" value="INTERMEMBRANE PHOSPHOLIPID TRANSPORT SYSTEM BINDING PROTEIN MLAD-RELATED"/>
    <property type="match status" value="1"/>
</dbReference>
<evidence type="ECO:0000256" key="1">
    <source>
        <dbReference type="SAM" id="MobiDB-lite"/>
    </source>
</evidence>
<dbReference type="PANTHER" id="PTHR33371:SF4">
    <property type="entry name" value="INTERMEMBRANE PHOSPHOLIPID TRANSPORT SYSTEM BINDING PROTEIN MLAD"/>
    <property type="match status" value="1"/>
</dbReference>
<dbReference type="EMBL" id="CP076448">
    <property type="protein sequence ID" value="QXM25175.1"/>
    <property type="molecule type" value="Genomic_DNA"/>
</dbReference>
<proteinExistence type="predicted"/>
<organism evidence="3 4">
    <name type="scientific">Elioraea tepida</name>
    <dbReference type="NCBI Taxonomy" id="2843330"/>
    <lineage>
        <taxon>Bacteria</taxon>
        <taxon>Pseudomonadati</taxon>
        <taxon>Pseudomonadota</taxon>
        <taxon>Alphaproteobacteria</taxon>
        <taxon>Acetobacterales</taxon>
        <taxon>Elioraeaceae</taxon>
        <taxon>Elioraea</taxon>
    </lineage>
</organism>
<gene>
    <name evidence="3" type="ORF">KO353_02675</name>
</gene>
<feature type="domain" description="Mce/MlaD" evidence="2">
    <location>
        <begin position="55"/>
        <end position="123"/>
    </location>
</feature>
<protein>
    <submittedName>
        <fullName evidence="3">MCE family protein</fullName>
    </submittedName>
</protein>
<feature type="compositionally biased region" description="Basic and acidic residues" evidence="1">
    <location>
        <begin position="310"/>
        <end position="322"/>
    </location>
</feature>
<accession>A0A975U2J8</accession>
<name>A0A975U2J8_9PROT</name>
<reference evidence="3" key="1">
    <citation type="submission" date="2021-06" db="EMBL/GenBank/DDBJ databases">
        <title>Elioraea tepida, sp. nov., a moderately thermophilic aerobic anoxygenic phototrophic bacterium isolated from an alkaline siliceous hot spring mat community in Yellowstone National Park, WY, USA.</title>
        <authorList>
            <person name="Saini M.K."/>
            <person name="Yoshida S."/>
            <person name="Sebastian A."/>
            <person name="Hirose S."/>
            <person name="Hara E."/>
            <person name="Tamaki H."/>
            <person name="Soulier N.T."/>
            <person name="Albert I."/>
            <person name="Hanada S."/>
            <person name="Bryant D.A."/>
            <person name="Tank M."/>
        </authorList>
    </citation>
    <scope>NUCLEOTIDE SEQUENCE</scope>
    <source>
        <strain evidence="3">MS-P2</strain>
    </source>
</reference>
<feature type="region of interest" description="Disordered" evidence="1">
    <location>
        <begin position="301"/>
        <end position="322"/>
    </location>
</feature>
<evidence type="ECO:0000313" key="4">
    <source>
        <dbReference type="Proteomes" id="UP000694001"/>
    </source>
</evidence>
<keyword evidence="4" id="KW-1185">Reference proteome</keyword>
<sequence length="322" mass="34066">MSGPARLRQVNEWVGGVVLLALALFVAAVLQAGVLGPLLTPALTLRVILPEEGTGGLSAGASVEVLGTRAGEVRRIVIDPRQQLHAEVRLATGMDTFVRRDSKVFIRRQFGVAGAAYLEITRGTGEMLDWDYAVLEVTREQGTGENLGQLIEELRAKLVPMIDDVGRITRATANTVERIAEGQGTVGRLLADDTLARELETAAAQLDRTLAEATLIVSEVRRAAASAGAAAEGLPRLVQLAEASLANARSLTADLARASPRTREIARDVAQATAALPGLITQVQQASLELERLLAALRANPLLGGGRGAPEPERVPPSEVRP</sequence>